<evidence type="ECO:0000256" key="1">
    <source>
        <dbReference type="SAM" id="MobiDB-lite"/>
    </source>
</evidence>
<feature type="compositionally biased region" description="Low complexity" evidence="1">
    <location>
        <begin position="72"/>
        <end position="81"/>
    </location>
</feature>
<feature type="transmembrane region" description="Helical" evidence="2">
    <location>
        <begin position="20"/>
        <end position="41"/>
    </location>
</feature>
<name>A0A060QGK6_9PROT</name>
<evidence type="ECO:0000313" key="4">
    <source>
        <dbReference type="Proteomes" id="UP000027583"/>
    </source>
</evidence>
<proteinExistence type="predicted"/>
<gene>
    <name evidence="3" type="ORF">ASAP_0356</name>
</gene>
<dbReference type="Proteomes" id="UP000027583">
    <property type="component" value="Unassembled WGS sequence"/>
</dbReference>
<sequence length="98" mass="10205">MAENLAHAPVFLEFFMSTLSFPRIALAFVVLIVLGLGGAFLKLGMNPPLPVQTMVHKDLPGTQFAATTADSAPAMPGAAPAKPMPAMPEPVAAPTLQH</sequence>
<feature type="compositionally biased region" description="Low complexity" evidence="1">
    <location>
        <begin position="89"/>
        <end position="98"/>
    </location>
</feature>
<feature type="region of interest" description="Disordered" evidence="1">
    <location>
        <begin position="70"/>
        <end position="98"/>
    </location>
</feature>
<dbReference type="EMBL" id="CBLX010000003">
    <property type="protein sequence ID" value="CDG38401.1"/>
    <property type="molecule type" value="Genomic_DNA"/>
</dbReference>
<keyword evidence="2" id="KW-0812">Transmembrane</keyword>
<keyword evidence="2" id="KW-1133">Transmembrane helix</keyword>
<protein>
    <submittedName>
        <fullName evidence="3">Uncharacterized protein</fullName>
    </submittedName>
</protein>
<evidence type="ECO:0000256" key="2">
    <source>
        <dbReference type="SAM" id="Phobius"/>
    </source>
</evidence>
<evidence type="ECO:0000313" key="3">
    <source>
        <dbReference type="EMBL" id="CDG38401.1"/>
    </source>
</evidence>
<accession>A0A060QGK6</accession>
<reference evidence="3 4" key="1">
    <citation type="journal article" date="2014" name="Genome Biol. Evol.">
        <title>Acetic acid bacteria genomes reveal functional traits for adaptation to life in insect guts.</title>
        <authorList>
            <person name="Chouaia B."/>
            <person name="Gaiarsa S."/>
            <person name="Crotti E."/>
            <person name="Comandatore F."/>
            <person name="Degli Esposti M."/>
            <person name="Ricci I."/>
            <person name="Alma A."/>
            <person name="Favia G."/>
            <person name="Bandi C."/>
            <person name="Daffonchio D."/>
        </authorList>
    </citation>
    <scope>NUCLEOTIDE SEQUENCE [LARGE SCALE GENOMIC DNA]</scope>
    <source>
        <strain evidence="3 4">SF2.1</strain>
    </source>
</reference>
<keyword evidence="2" id="KW-0472">Membrane</keyword>
<comment type="caution">
    <text evidence="3">The sequence shown here is derived from an EMBL/GenBank/DDBJ whole genome shotgun (WGS) entry which is preliminary data.</text>
</comment>
<organism evidence="3 4">
    <name type="scientific">Asaia bogorensis</name>
    <dbReference type="NCBI Taxonomy" id="91915"/>
    <lineage>
        <taxon>Bacteria</taxon>
        <taxon>Pseudomonadati</taxon>
        <taxon>Pseudomonadota</taxon>
        <taxon>Alphaproteobacteria</taxon>
        <taxon>Acetobacterales</taxon>
        <taxon>Acetobacteraceae</taxon>
        <taxon>Asaia</taxon>
    </lineage>
</organism>
<reference evidence="3 4" key="2">
    <citation type="journal article" date="2014" name="PLoS ONE">
        <title>Evolution of mitochondria reconstructed from the energy metabolism of living bacteria.</title>
        <authorList>
            <person name="Degli Esposti M."/>
            <person name="Chouaia B."/>
            <person name="Comandatore F."/>
            <person name="Crotti E."/>
            <person name="Sassera D."/>
            <person name="Lievens P.M."/>
            <person name="Daffonchio D."/>
            <person name="Bandi C."/>
        </authorList>
    </citation>
    <scope>NUCLEOTIDE SEQUENCE [LARGE SCALE GENOMIC DNA]</scope>
    <source>
        <strain evidence="3 4">SF2.1</strain>
    </source>
</reference>
<dbReference type="AlphaFoldDB" id="A0A060QGK6"/>